<protein>
    <submittedName>
        <fullName evidence="1">SGNH-hydro domain-containing protein</fullName>
    </submittedName>
</protein>
<evidence type="ECO:0000313" key="2">
    <source>
        <dbReference type="Proteomes" id="UP001065298"/>
    </source>
</evidence>
<name>A0ACC0QIQ4_9HYPO</name>
<comment type="caution">
    <text evidence="1">The sequence shown here is derived from an EMBL/GenBank/DDBJ whole genome shotgun (WGS) entry which is preliminary data.</text>
</comment>
<keyword evidence="2" id="KW-1185">Reference proteome</keyword>
<dbReference type="Proteomes" id="UP001065298">
    <property type="component" value="Chromosome 10"/>
</dbReference>
<sequence>MVPSALTTGWWDVWTTLTAIVLVSSFWAPLANAATPTTNLKSRAPIADGIDLRVLPIGDSITWGAQSSDENGYRKKLFDKLAARGNNVDFVGGMSTGTMADKNHEGHRGYVIDEIREVSGVGIHAGANIVLLHAGTNDMKNDINPAGAPERLKKLIDEIYEFSPDTVILLCNLIPAGPDRYPATVPRIDKFNEAIPVIATEYVTVRKKKMLVVGMNHGVTLNDLADSLHPNDVGYGKMAELFYSAIESVDERGWISKPGKKTPVPDSTSPENCKSTPSWYNVGMIATGAKVADSDGPFVPAWNKRGVVAEGNCPRARLHFMDLDGDGLKDYACVDPKTGAVKVNINIPDADGKTSGNWKVPRTVVNPTEPRDGWGVMFADLNGDGRDDYIWVDPDTGDVHGWINRLEKDGVWQWQSLGRIAGGVGATNETLQMVDIDGDGRDDFLIVSKKTGEVTAWLNTGGEAMPDYHKIGIIATGASQSDGDTVILGDLTGEGRADYMMVGVGGKVNGLINRRQETSMVPRWSQMFNVAAGPDGAKSNQVRLVDMTGDGKVDYLLVDEKTGEVTLWENLGTGGKWQPGDGVFLCDLDGDGTSDYFWIDHTGKGYGYLNVGKGENKWNDLGMIAKGDHPREQIHMAVLTTSGRADYIVVDPEIGRSDWFENLGPDGGWGWKARGEFAAGPKNTVETKFGFNFKAKNVRFADLDGDGLDDYLYISDTGAVIMWRHLGTNPPSWGIPRLVADGPVGVSAQNVQFADTNGDGKLDYVVVGTTTGMTRTWHHLGFRDDGSIRWNTPLSFADGVGSIGSAIRITEMTGDKRADYVSINPDNGRLNLWHNRCWPNGSGGGGDDGGSGGGDDGNGGGSGDGDGVVYIDPTIWKSSEPTASCRPPCTLVLPPWPLSSKTTISFPVITETIKETWPETTDGVTTYRTTTITVRITLPPITTTQIEVSNIIVSKSTTTIVPVRTSIIPPPVTLTELTHGITYTYSPGPYPTTTEVGPPPGDNPGDIHVIGGGSGPGPVCKSGCGHICLIGCGSSGGGGGGGGGGCIGLGCPPGSKNCVGAGCGGGGGGDDGNDDDDDDDDDDDCATETNTECHQVCTTSPCKTVCNTYIGCDCTTSKVTDYWVSCKSQSCTTTSTEVITGCFLTATATTTGSYCPLATVDAERDENGDDSGSRIGTAYKTTFSPTAIIKSTQYRVKSGYVTVDKTAYPVPSATSVIKTKIDGTSATIIPSFVGTTISITVSNIKLSTSDEPKATTTIEPSKTSTDAAYPTHTTFTGDGYCYSGKSGFLKFTQSQAQQVIGSFCSSSYVLEPGNTVGQADALEADGYNVVVSAKWATDQTGCGTKEAFHFADDQSNFESCLRAWNIPFFCTDPDATSSFGGAYVFDPPITGGCLLLRLYAYSTSSLKARESLKLDSGPVAPAAMNITHMGDVKHRVNKANARLVWPTSKSEDGHPSLFSPEEVKKLARDTTKET</sequence>
<organism evidence="1 2">
    <name type="scientific">Fusarium keratoplasticum</name>
    <dbReference type="NCBI Taxonomy" id="1328300"/>
    <lineage>
        <taxon>Eukaryota</taxon>
        <taxon>Fungi</taxon>
        <taxon>Dikarya</taxon>
        <taxon>Ascomycota</taxon>
        <taxon>Pezizomycotina</taxon>
        <taxon>Sordariomycetes</taxon>
        <taxon>Hypocreomycetidae</taxon>
        <taxon>Hypocreales</taxon>
        <taxon>Nectriaceae</taxon>
        <taxon>Fusarium</taxon>
        <taxon>Fusarium solani species complex</taxon>
    </lineage>
</organism>
<dbReference type="EMBL" id="CM046512">
    <property type="protein sequence ID" value="KAI8654688.1"/>
    <property type="molecule type" value="Genomic_DNA"/>
</dbReference>
<gene>
    <name evidence="1" type="ORF">NCS57_01215700</name>
</gene>
<evidence type="ECO:0000313" key="1">
    <source>
        <dbReference type="EMBL" id="KAI8654688.1"/>
    </source>
</evidence>
<reference evidence="1" key="1">
    <citation type="submission" date="2022-06" db="EMBL/GenBank/DDBJ databases">
        <title>Fusarium solani species complex genomes reveal bases of compartmentalisation and animal pathogenesis.</title>
        <authorList>
            <person name="Tsai I.J."/>
        </authorList>
    </citation>
    <scope>NUCLEOTIDE SEQUENCE</scope>
    <source>
        <strain evidence="1">Fu6.1</strain>
    </source>
</reference>
<proteinExistence type="predicted"/>
<accession>A0ACC0QIQ4</accession>